<accession>A0A8H7PLN1</accession>
<feature type="domain" description="HMG box" evidence="5">
    <location>
        <begin position="37"/>
        <end position="105"/>
    </location>
</feature>
<dbReference type="GO" id="GO:0000978">
    <property type="term" value="F:RNA polymerase II cis-regulatory region sequence-specific DNA binding"/>
    <property type="evidence" value="ECO:0007669"/>
    <property type="project" value="TreeGrafter"/>
</dbReference>
<evidence type="ECO:0000256" key="2">
    <source>
        <dbReference type="ARBA" id="ARBA00023242"/>
    </source>
</evidence>
<evidence type="ECO:0000259" key="5">
    <source>
        <dbReference type="PROSITE" id="PS50118"/>
    </source>
</evidence>
<feature type="region of interest" description="Disordered" evidence="4">
    <location>
        <begin position="253"/>
        <end position="289"/>
    </location>
</feature>
<keyword evidence="7" id="KW-1185">Reference proteome</keyword>
<dbReference type="InterPro" id="IPR051356">
    <property type="entry name" value="SOX/SOX-like_TF"/>
</dbReference>
<feature type="compositionally biased region" description="Polar residues" evidence="4">
    <location>
        <begin position="264"/>
        <end position="277"/>
    </location>
</feature>
<dbReference type="GO" id="GO:0000981">
    <property type="term" value="F:DNA-binding transcription factor activity, RNA polymerase II-specific"/>
    <property type="evidence" value="ECO:0007669"/>
    <property type="project" value="TreeGrafter"/>
</dbReference>
<feature type="region of interest" description="Disordered" evidence="4">
    <location>
        <begin position="130"/>
        <end position="164"/>
    </location>
</feature>
<feature type="compositionally biased region" description="Low complexity" evidence="4">
    <location>
        <begin position="419"/>
        <end position="431"/>
    </location>
</feature>
<dbReference type="PROSITE" id="PS50118">
    <property type="entry name" value="HMG_BOX_2"/>
    <property type="match status" value="1"/>
</dbReference>
<evidence type="ECO:0000256" key="3">
    <source>
        <dbReference type="PROSITE-ProRule" id="PRU00267"/>
    </source>
</evidence>
<evidence type="ECO:0000256" key="1">
    <source>
        <dbReference type="ARBA" id="ARBA00023125"/>
    </source>
</evidence>
<dbReference type="SUPFAM" id="SSF47095">
    <property type="entry name" value="HMG-box"/>
    <property type="match status" value="1"/>
</dbReference>
<proteinExistence type="predicted"/>
<reference evidence="6" key="1">
    <citation type="submission" date="2020-12" db="EMBL/GenBank/DDBJ databases">
        <title>Metabolic potential, ecology and presence of endohyphal bacteria is reflected in genomic diversity of Mucoromycotina.</title>
        <authorList>
            <person name="Muszewska A."/>
            <person name="Okrasinska A."/>
            <person name="Steczkiewicz K."/>
            <person name="Drgas O."/>
            <person name="Orlowska M."/>
            <person name="Perlinska-Lenart U."/>
            <person name="Aleksandrzak-Piekarczyk T."/>
            <person name="Szatraj K."/>
            <person name="Zielenkiewicz U."/>
            <person name="Pilsyk S."/>
            <person name="Malc E."/>
            <person name="Mieczkowski P."/>
            <person name="Kruszewska J.S."/>
            <person name="Biernat P."/>
            <person name="Pawlowska J."/>
        </authorList>
    </citation>
    <scope>NUCLEOTIDE SEQUENCE</scope>
    <source>
        <strain evidence="6">WA0000067209</strain>
    </source>
</reference>
<feature type="compositionally biased region" description="Basic and acidic residues" evidence="4">
    <location>
        <begin position="202"/>
        <end position="219"/>
    </location>
</feature>
<evidence type="ECO:0000256" key="4">
    <source>
        <dbReference type="SAM" id="MobiDB-lite"/>
    </source>
</evidence>
<dbReference type="AlphaFoldDB" id="A0A8H7PLN1"/>
<dbReference type="GO" id="GO:0005634">
    <property type="term" value="C:nucleus"/>
    <property type="evidence" value="ECO:0007669"/>
    <property type="project" value="UniProtKB-UniRule"/>
</dbReference>
<sequence length="540" mass="60589">MSNVSLDESWLDESSEGSIFDKEDNIKLKLTRHGHIIPRPNNCFLVYRRDISLQLKDSKEFPNSRAISKLVAQLWRTESDAVKLHYRELARKEKQIHQLQYPDYKYRPKKRAKTFTDIGVPEVPDSSLYRKKRKYKYKSKQNDSPKQKKTTSGNQSYTDYEASGLDPDPIKQIVLSELKDRINDLVSQGAVKITKSGEQTPDEQHSEQRNFEENNSEDKVTVHTTATTSEIKTLLITPSDIFLDLKKDQNHTCLKTESPDGKSNDTAPTVVNANDANPKQMLRSSIPKIVPSSSPGMMSIYEPDISLDEAHFSFKPIEPVAESHLLLEDEALLIQDDPLDDASEGSEEACPPLSAITNAANALIESLEVVNTCLTFYENSEHDLPIIQAAAVNAITCLTNSSQSIAGSQISVDYPITTTPSLSTTSNSSQSGDEDNEEADFKDSFGSSTIYIPELVSSPEHPEDSEPYFGESISADLLRSSPISIAALRLHELISSLPHQLLMQKLDNLSQDDEKKIYEQIQQQEQSKMDWSLDEYINVE</sequence>
<protein>
    <recommendedName>
        <fullName evidence="5">HMG box domain-containing protein</fullName>
    </recommendedName>
</protein>
<evidence type="ECO:0000313" key="6">
    <source>
        <dbReference type="EMBL" id="KAG2176297.1"/>
    </source>
</evidence>
<dbReference type="PANTHER" id="PTHR45789">
    <property type="entry name" value="FI18025P1"/>
    <property type="match status" value="1"/>
</dbReference>
<feature type="compositionally biased region" description="Basic residues" evidence="4">
    <location>
        <begin position="130"/>
        <end position="139"/>
    </location>
</feature>
<dbReference type="Pfam" id="PF00505">
    <property type="entry name" value="HMG_box"/>
    <property type="match status" value="1"/>
</dbReference>
<feature type="region of interest" description="Disordered" evidence="4">
    <location>
        <begin position="193"/>
        <end position="219"/>
    </location>
</feature>
<gene>
    <name evidence="6" type="ORF">INT43_005531</name>
</gene>
<dbReference type="PANTHER" id="PTHR45789:SF2">
    <property type="entry name" value="FI18025P1"/>
    <property type="match status" value="1"/>
</dbReference>
<dbReference type="Proteomes" id="UP000654370">
    <property type="component" value="Unassembled WGS sequence"/>
</dbReference>
<dbReference type="SMART" id="SM00398">
    <property type="entry name" value="HMG"/>
    <property type="match status" value="1"/>
</dbReference>
<feature type="region of interest" description="Disordered" evidence="4">
    <location>
        <begin position="419"/>
        <end position="441"/>
    </location>
</feature>
<evidence type="ECO:0000313" key="7">
    <source>
        <dbReference type="Proteomes" id="UP000654370"/>
    </source>
</evidence>
<comment type="caution">
    <text evidence="6">The sequence shown here is derived from an EMBL/GenBank/DDBJ whole genome shotgun (WGS) entry which is preliminary data.</text>
</comment>
<dbReference type="EMBL" id="JAEPQZ010000010">
    <property type="protein sequence ID" value="KAG2176297.1"/>
    <property type="molecule type" value="Genomic_DNA"/>
</dbReference>
<keyword evidence="2 3" id="KW-0539">Nucleus</keyword>
<dbReference type="Gene3D" id="1.10.30.10">
    <property type="entry name" value="High mobility group box domain"/>
    <property type="match status" value="1"/>
</dbReference>
<dbReference type="InterPro" id="IPR036910">
    <property type="entry name" value="HMG_box_dom_sf"/>
</dbReference>
<keyword evidence="1 3" id="KW-0238">DNA-binding</keyword>
<dbReference type="InterPro" id="IPR009071">
    <property type="entry name" value="HMG_box_dom"/>
</dbReference>
<name>A0A8H7PLN1_MORIS</name>
<dbReference type="OrthoDB" id="6247875at2759"/>
<feature type="DNA-binding region" description="HMG box" evidence="3">
    <location>
        <begin position="37"/>
        <end position="105"/>
    </location>
</feature>
<dbReference type="CDD" id="cd01389">
    <property type="entry name" value="HMG-box_ROX1-like"/>
    <property type="match status" value="1"/>
</dbReference>
<organism evidence="6 7">
    <name type="scientific">Mortierella isabellina</name>
    <name type="common">Filamentous fungus</name>
    <name type="synonym">Umbelopsis isabellina</name>
    <dbReference type="NCBI Taxonomy" id="91625"/>
    <lineage>
        <taxon>Eukaryota</taxon>
        <taxon>Fungi</taxon>
        <taxon>Fungi incertae sedis</taxon>
        <taxon>Mucoromycota</taxon>
        <taxon>Mucoromycotina</taxon>
        <taxon>Umbelopsidomycetes</taxon>
        <taxon>Umbelopsidales</taxon>
        <taxon>Umbelopsidaceae</taxon>
        <taxon>Umbelopsis</taxon>
    </lineage>
</organism>